<evidence type="ECO:0000313" key="3">
    <source>
        <dbReference type="Proteomes" id="UP000019225"/>
    </source>
</evidence>
<proteinExistence type="predicted"/>
<dbReference type="OrthoDB" id="4558647at2"/>
<feature type="domain" description="Aminoglycoside phosphotransferase" evidence="1">
    <location>
        <begin position="67"/>
        <end position="201"/>
    </location>
</feature>
<name>W5WBA2_9PSEU</name>
<dbReference type="InterPro" id="IPR002575">
    <property type="entry name" value="Aminoglycoside_PTrfase"/>
</dbReference>
<sequence>MADGLAVKVHHGETVGTELTRRLAVAARPELRAILLPPNELIPAGDRWVSLWPAGEPVPRDPEAAPWAEAGRLLAALHQVDPSGLGALPQAGTPERVARAMRRLVRSDSPHAATVLRAWTGLPVSAAPRLVHGDWHLGQLVRYEGRWLLIDLDDLGLGDPSWDLGRVAGYWAAGVLPEDSWPRLLDAYLAAGGLCGRHWYEVDAAARAHVAHSAARSLLRGTELDEVDLALIEACHRMKEIR</sequence>
<dbReference type="InterPro" id="IPR011009">
    <property type="entry name" value="Kinase-like_dom_sf"/>
</dbReference>
<dbReference type="eggNOG" id="COG0510">
    <property type="taxonomic scope" value="Bacteria"/>
</dbReference>
<protein>
    <recommendedName>
        <fullName evidence="1">Aminoglycoside phosphotransferase domain-containing protein</fullName>
    </recommendedName>
</protein>
<dbReference type="EMBL" id="CP007155">
    <property type="protein sequence ID" value="AHH98448.1"/>
    <property type="molecule type" value="Genomic_DNA"/>
</dbReference>
<dbReference type="Gene3D" id="3.90.1200.10">
    <property type="match status" value="1"/>
</dbReference>
<dbReference type="SUPFAM" id="SSF56112">
    <property type="entry name" value="Protein kinase-like (PK-like)"/>
    <property type="match status" value="1"/>
</dbReference>
<dbReference type="KEGG" id="kal:KALB_5086"/>
<reference evidence="2 3" key="1">
    <citation type="journal article" date="2014" name="BMC Genomics">
        <title>Complete genome sequence of producer of the glycopeptide antibiotic Aculeximycin Kutzneria albida DSM 43870T, a representative of minor genus of Pseudonocardiaceae.</title>
        <authorList>
            <person name="Rebets Y."/>
            <person name="Tokovenko B."/>
            <person name="Lushchyk I."/>
            <person name="Ruckert C."/>
            <person name="Zaburannyi N."/>
            <person name="Bechthold A."/>
            <person name="Kalinowski J."/>
            <person name="Luzhetskyy A."/>
        </authorList>
    </citation>
    <scope>NUCLEOTIDE SEQUENCE [LARGE SCALE GENOMIC DNA]</scope>
    <source>
        <strain evidence="2">DSM 43870</strain>
    </source>
</reference>
<dbReference type="PATRIC" id="fig|1449976.3.peg.5106"/>
<dbReference type="Proteomes" id="UP000019225">
    <property type="component" value="Chromosome"/>
</dbReference>
<dbReference type="RefSeq" id="WP_025358458.1">
    <property type="nucleotide sequence ID" value="NZ_CP007155.1"/>
</dbReference>
<evidence type="ECO:0000313" key="2">
    <source>
        <dbReference type="EMBL" id="AHH98448.1"/>
    </source>
</evidence>
<evidence type="ECO:0000259" key="1">
    <source>
        <dbReference type="Pfam" id="PF01636"/>
    </source>
</evidence>
<gene>
    <name evidence="2" type="ORF">KALB_5086</name>
</gene>
<accession>W5WBA2</accession>
<organism evidence="2 3">
    <name type="scientific">Kutzneria albida DSM 43870</name>
    <dbReference type="NCBI Taxonomy" id="1449976"/>
    <lineage>
        <taxon>Bacteria</taxon>
        <taxon>Bacillati</taxon>
        <taxon>Actinomycetota</taxon>
        <taxon>Actinomycetes</taxon>
        <taxon>Pseudonocardiales</taxon>
        <taxon>Pseudonocardiaceae</taxon>
        <taxon>Kutzneria</taxon>
    </lineage>
</organism>
<dbReference type="HOGENOM" id="CLU_055446_0_0_11"/>
<dbReference type="STRING" id="1449976.KALB_5086"/>
<dbReference type="Pfam" id="PF01636">
    <property type="entry name" value="APH"/>
    <property type="match status" value="1"/>
</dbReference>
<keyword evidence="3" id="KW-1185">Reference proteome</keyword>
<dbReference type="AlphaFoldDB" id="W5WBA2"/>